<evidence type="ECO:0000313" key="3">
    <source>
        <dbReference type="Proteomes" id="UP000078576"/>
    </source>
</evidence>
<dbReference type="Proteomes" id="UP000078576">
    <property type="component" value="Unassembled WGS sequence"/>
</dbReference>
<evidence type="ECO:0000256" key="1">
    <source>
        <dbReference type="SAM" id="Phobius"/>
    </source>
</evidence>
<dbReference type="OrthoDB" id="20368at2759"/>
<reference evidence="3" key="1">
    <citation type="submission" date="2014-12" db="EMBL/GenBank/DDBJ databases">
        <title>Genome Sequence of Valsa Canker Pathogens Uncovers a Specific Adaption of Colonization on Woody Bark.</title>
        <authorList>
            <person name="Yin Z."/>
            <person name="Liu H."/>
            <person name="Gao X."/>
            <person name="Li Z."/>
            <person name="Song N."/>
            <person name="Ke X."/>
            <person name="Dai Q."/>
            <person name="Wu Y."/>
            <person name="Sun Y."/>
            <person name="Xu J.-R."/>
            <person name="Kang Z.K."/>
            <person name="Wang L."/>
            <person name="Huang L."/>
        </authorList>
    </citation>
    <scope>NUCLEOTIDE SEQUENCE [LARGE SCALE GENOMIC DNA]</scope>
    <source>
        <strain evidence="3">SXYL134</strain>
    </source>
</reference>
<evidence type="ECO:0000313" key="2">
    <source>
        <dbReference type="EMBL" id="KUI62998.1"/>
    </source>
</evidence>
<dbReference type="EMBL" id="KN714850">
    <property type="protein sequence ID" value="KUI62998.1"/>
    <property type="molecule type" value="Genomic_DNA"/>
</dbReference>
<keyword evidence="1" id="KW-0812">Transmembrane</keyword>
<dbReference type="CDD" id="cd11296">
    <property type="entry name" value="O-FucT_like"/>
    <property type="match status" value="1"/>
</dbReference>
<accession>A0A194VGK3</accession>
<keyword evidence="3" id="KW-1185">Reference proteome</keyword>
<feature type="transmembrane region" description="Helical" evidence="1">
    <location>
        <begin position="7"/>
        <end position="27"/>
    </location>
</feature>
<evidence type="ECO:0008006" key="4">
    <source>
        <dbReference type="Google" id="ProtNLM"/>
    </source>
</evidence>
<name>A0A194VGK3_CYTMA</name>
<sequence>MLDSSRLFRILKYLVLILLIFFAIPFLNRPSTRERYTELLRNFKDEKRLFIADFLDNEIDGTFDGRELAKLCAGKRWRPEDEGLILSCQPVPGGIGEVKNSHLQCIRFAIEIGAQLVLPRITRRSPADISNLNGEKQAKGQPLDYMFSSPHLVTSLHTHCPQMKIHTSLDDLYDKPSLLKPLPVIPAMLTDQFSNVDNAFFPVITDPAQVRAKFDTLYDRELPRDRRRYPVRVELEATPFVVLAASGLYNLAKRFGLPVDPRRGLSGSYGGDAGADNKSRAMFVGVHLRTEKDVVYRDLGFPDYDAQVMYFFNYLEKAMEDGRHRVVYLATGLGPGDDDVRRFRARAAELNATVVTKRDVLGPGEVGVLNNRLTWDQRALVDYEIMLRVGLVLGVAESSFAWGLAMRRGNAYGGGGSGGGVDGADSEHSGYLGLPEQKPWDVFDPEDVVMWKDRYSTLYGRTGRGVTMFNGIWP</sequence>
<organism evidence="2 3">
    <name type="scientific">Cytospora mali</name>
    <name type="common">Apple Valsa canker fungus</name>
    <name type="synonym">Valsa mali</name>
    <dbReference type="NCBI Taxonomy" id="578113"/>
    <lineage>
        <taxon>Eukaryota</taxon>
        <taxon>Fungi</taxon>
        <taxon>Dikarya</taxon>
        <taxon>Ascomycota</taxon>
        <taxon>Pezizomycotina</taxon>
        <taxon>Sordariomycetes</taxon>
        <taxon>Sordariomycetidae</taxon>
        <taxon>Diaporthales</taxon>
        <taxon>Cytosporaceae</taxon>
        <taxon>Cytospora</taxon>
    </lineage>
</organism>
<keyword evidence="1" id="KW-0472">Membrane</keyword>
<proteinExistence type="predicted"/>
<dbReference type="AlphaFoldDB" id="A0A194VGK3"/>
<gene>
    <name evidence="2" type="ORF">VP1G_10121</name>
</gene>
<keyword evidence="1" id="KW-1133">Transmembrane helix</keyword>
<protein>
    <recommendedName>
        <fullName evidence="4">Alternative oxidase</fullName>
    </recommendedName>
</protein>